<dbReference type="AlphaFoldDB" id="A0A840WHI1"/>
<evidence type="ECO:0000256" key="3">
    <source>
        <dbReference type="ARBA" id="ARBA00022679"/>
    </source>
</evidence>
<accession>A0A840WHI1</accession>
<dbReference type="Pfam" id="PF06722">
    <property type="entry name" value="EryCIII-like_C"/>
    <property type="match status" value="2"/>
</dbReference>
<evidence type="ECO:0000313" key="7">
    <source>
        <dbReference type="Proteomes" id="UP000579647"/>
    </source>
</evidence>
<dbReference type="SUPFAM" id="SSF53756">
    <property type="entry name" value="UDP-Glycosyltransferase/glycogen phosphorylase"/>
    <property type="match status" value="1"/>
</dbReference>
<proteinExistence type="inferred from homology"/>
<evidence type="ECO:0000256" key="1">
    <source>
        <dbReference type="ARBA" id="ARBA00006962"/>
    </source>
</evidence>
<dbReference type="InterPro" id="IPR048284">
    <property type="entry name" value="EryCIII-like_N"/>
</dbReference>
<dbReference type="InterPro" id="IPR002213">
    <property type="entry name" value="UDP_glucos_trans"/>
</dbReference>
<protein>
    <submittedName>
        <fullName evidence="6">Glycosyltransferase</fullName>
    </submittedName>
</protein>
<keyword evidence="2" id="KW-0328">Glycosyltransferase</keyword>
<dbReference type="Pfam" id="PF21036">
    <property type="entry name" value="EryCIII-like_N"/>
    <property type="match status" value="1"/>
</dbReference>
<name>A0A840WHI1_9ACTN</name>
<dbReference type="GO" id="GO:0008194">
    <property type="term" value="F:UDP-glycosyltransferase activity"/>
    <property type="evidence" value="ECO:0007669"/>
    <property type="project" value="InterPro"/>
</dbReference>
<comment type="similarity">
    <text evidence="1">Belongs to the glycosyltransferase 28 family.</text>
</comment>
<dbReference type="Gene3D" id="3.40.50.2000">
    <property type="entry name" value="Glycogen Phosphorylase B"/>
    <property type="match status" value="2"/>
</dbReference>
<comment type="caution">
    <text evidence="6">The sequence shown here is derived from an EMBL/GenBank/DDBJ whole genome shotgun (WGS) entry which is preliminary data.</text>
</comment>
<dbReference type="InterPro" id="IPR010610">
    <property type="entry name" value="EryCIII-like_C"/>
</dbReference>
<keyword evidence="3 6" id="KW-0808">Transferase</keyword>
<organism evidence="6 7">
    <name type="scientific">Nocardiopsis metallicus</name>
    <dbReference type="NCBI Taxonomy" id="179819"/>
    <lineage>
        <taxon>Bacteria</taxon>
        <taxon>Bacillati</taxon>
        <taxon>Actinomycetota</taxon>
        <taxon>Actinomycetes</taxon>
        <taxon>Streptosporangiales</taxon>
        <taxon>Nocardiopsidaceae</taxon>
        <taxon>Nocardiopsis</taxon>
    </lineage>
</organism>
<evidence type="ECO:0000256" key="2">
    <source>
        <dbReference type="ARBA" id="ARBA00022676"/>
    </source>
</evidence>
<dbReference type="InterPro" id="IPR050426">
    <property type="entry name" value="Glycosyltransferase_28"/>
</dbReference>
<feature type="domain" description="Erythromycin biosynthesis protein CIII-like C-terminal" evidence="4">
    <location>
        <begin position="368"/>
        <end position="436"/>
    </location>
</feature>
<dbReference type="PANTHER" id="PTHR48050">
    <property type="entry name" value="STEROL 3-BETA-GLUCOSYLTRANSFERASE"/>
    <property type="match status" value="1"/>
</dbReference>
<feature type="domain" description="Erythromycin biosynthesis protein CIII-like C-terminal" evidence="4">
    <location>
        <begin position="277"/>
        <end position="357"/>
    </location>
</feature>
<feature type="domain" description="Erythromycin biosynthesis protein CIII-like N-terminal" evidence="5">
    <location>
        <begin position="22"/>
        <end position="260"/>
    </location>
</feature>
<evidence type="ECO:0000259" key="4">
    <source>
        <dbReference type="Pfam" id="PF06722"/>
    </source>
</evidence>
<dbReference type="EMBL" id="JACHDO010000001">
    <property type="protein sequence ID" value="MBB5490916.1"/>
    <property type="molecule type" value="Genomic_DNA"/>
</dbReference>
<dbReference type="GO" id="GO:0017000">
    <property type="term" value="P:antibiotic biosynthetic process"/>
    <property type="evidence" value="ECO:0007669"/>
    <property type="project" value="UniProtKB-ARBA"/>
</dbReference>
<dbReference type="CDD" id="cd03784">
    <property type="entry name" value="GT1_Gtf-like"/>
    <property type="match status" value="1"/>
</dbReference>
<reference evidence="6 7" key="1">
    <citation type="submission" date="2020-08" db="EMBL/GenBank/DDBJ databases">
        <title>Sequencing the genomes of 1000 actinobacteria strains.</title>
        <authorList>
            <person name="Klenk H.-P."/>
        </authorList>
    </citation>
    <scope>NUCLEOTIDE SEQUENCE [LARGE SCALE GENOMIC DNA]</scope>
    <source>
        <strain evidence="6 7">DSM 44598</strain>
    </source>
</reference>
<evidence type="ECO:0000259" key="5">
    <source>
        <dbReference type="Pfam" id="PF21036"/>
    </source>
</evidence>
<evidence type="ECO:0000313" key="6">
    <source>
        <dbReference type="EMBL" id="MBB5490916.1"/>
    </source>
</evidence>
<dbReference type="RefSeq" id="WP_184364536.1">
    <property type="nucleotide sequence ID" value="NZ_BAAAKM010000009.1"/>
</dbReference>
<dbReference type="GO" id="GO:0016758">
    <property type="term" value="F:hexosyltransferase activity"/>
    <property type="evidence" value="ECO:0007669"/>
    <property type="project" value="UniProtKB-ARBA"/>
</dbReference>
<sequence>MRVVFCLWPNAAHLYPLVPLAWALQAEGHEVRVVSHHALQEKTVAVGLPAVSVGNPDMIPMGPGNPYPEERRQVAELTEALAPTGDERDPWDVFTHFMLPSIWDFSPVEPADEDRFRAVDDLVAFARDWKPDLILWDPCLPIGAVAAAASGAAHARLLWGQDYFGWSRNLFRSRQDADSGITGEEPLAASVGPSARRHGVAVDEELLLGQWTLDPLPEAMRLPTGVPAVPVRWVPYSGQAAVPSWLRQSGDRPRVALSLGLSQRMYLKGGWGHVPALLEALGGLDVDVVATLDATQLEGASVPSNVRAVDYLPLNQLLPTCDAIIHHGGVGTFAAAAAMGTPQLITDSDDEHGVTAAAGEGMEASKHVESSITAEYVTSRDAGLRLDHRTQTVEDMRESLRRVLKDPAFRRGADRVRAEILASPAPSAVVAALVELTGLYKGTP</sequence>
<keyword evidence="7" id="KW-1185">Reference proteome</keyword>
<dbReference type="Proteomes" id="UP000579647">
    <property type="component" value="Unassembled WGS sequence"/>
</dbReference>
<gene>
    <name evidence="6" type="ORF">HNR07_002053</name>
</gene>
<dbReference type="PANTHER" id="PTHR48050:SF13">
    <property type="entry name" value="STEROL 3-BETA-GLUCOSYLTRANSFERASE UGT80A2"/>
    <property type="match status" value="1"/>
</dbReference>